<feature type="compositionally biased region" description="Low complexity" evidence="1">
    <location>
        <begin position="300"/>
        <end position="327"/>
    </location>
</feature>
<organism evidence="2 3">
    <name type="scientific">Physocladia obscura</name>
    <dbReference type="NCBI Taxonomy" id="109957"/>
    <lineage>
        <taxon>Eukaryota</taxon>
        <taxon>Fungi</taxon>
        <taxon>Fungi incertae sedis</taxon>
        <taxon>Chytridiomycota</taxon>
        <taxon>Chytridiomycota incertae sedis</taxon>
        <taxon>Chytridiomycetes</taxon>
        <taxon>Chytridiales</taxon>
        <taxon>Chytriomycetaceae</taxon>
        <taxon>Physocladia</taxon>
    </lineage>
</organism>
<dbReference type="AlphaFoldDB" id="A0AAD5XIM0"/>
<feature type="region of interest" description="Disordered" evidence="1">
    <location>
        <begin position="439"/>
        <end position="471"/>
    </location>
</feature>
<dbReference type="EMBL" id="JADGJH010000291">
    <property type="protein sequence ID" value="KAJ3131529.1"/>
    <property type="molecule type" value="Genomic_DNA"/>
</dbReference>
<keyword evidence="3" id="KW-1185">Reference proteome</keyword>
<sequence length="488" mass="52793">MTSSTAQTPIPNGEASKRPFIRLRTFFTSRSTTPLVIQPSPAVTTTQATTTTTTTTAVPQTRYERGGSFDYFPRLSPFQTPSTAADDDTINYSRYANSLNRSSGETPVAAGMKVVRTKSITKRLQIEIPRLPTQFDQQYQWIQQHQQQQQLRHVSSERILAGSSPAANTVMEFFPQQFGMIKSSPVEFIALPFMPPVGSGGRKETSKAEMKVVAIHAEVCPPMPRVFKQPRTLRFSTSNSDLTVFPHSYPQPSGNTIDAALLQQAAVCCSAKPPPVLLQHHIYQDPVRLCVQSRGCKAGLTTSATSPSTSDSALPASPVAASRPSAPMGRTRPRLYSLRACDKPLIDFDPINYGLLLPLPPRRARHSHSSPILDTLPSPALSEESPPPAMPSFSSTIAATNTTVNNAAANRANSTIVLAVELSPNSDAVDAAPPALVIGPAPPSRQQAHAKPPARTRSLSRPRLPCLNDRDRPSMASLMLLSDEPATC</sequence>
<protein>
    <submittedName>
        <fullName evidence="2">Uncharacterized protein</fullName>
    </submittedName>
</protein>
<feature type="region of interest" description="Disordered" evidence="1">
    <location>
        <begin position="364"/>
        <end position="390"/>
    </location>
</feature>
<proteinExistence type="predicted"/>
<accession>A0AAD5XIM0</accession>
<dbReference type="Proteomes" id="UP001211907">
    <property type="component" value="Unassembled WGS sequence"/>
</dbReference>
<reference evidence="2" key="1">
    <citation type="submission" date="2020-05" db="EMBL/GenBank/DDBJ databases">
        <title>Phylogenomic resolution of chytrid fungi.</title>
        <authorList>
            <person name="Stajich J.E."/>
            <person name="Amses K."/>
            <person name="Simmons R."/>
            <person name="Seto K."/>
            <person name="Myers J."/>
            <person name="Bonds A."/>
            <person name="Quandt C.A."/>
            <person name="Barry K."/>
            <person name="Liu P."/>
            <person name="Grigoriev I."/>
            <person name="Longcore J.E."/>
            <person name="James T.Y."/>
        </authorList>
    </citation>
    <scope>NUCLEOTIDE SEQUENCE</scope>
    <source>
        <strain evidence="2">JEL0513</strain>
    </source>
</reference>
<comment type="caution">
    <text evidence="2">The sequence shown here is derived from an EMBL/GenBank/DDBJ whole genome shotgun (WGS) entry which is preliminary data.</text>
</comment>
<evidence type="ECO:0000256" key="1">
    <source>
        <dbReference type="SAM" id="MobiDB-lite"/>
    </source>
</evidence>
<evidence type="ECO:0000313" key="3">
    <source>
        <dbReference type="Proteomes" id="UP001211907"/>
    </source>
</evidence>
<feature type="region of interest" description="Disordered" evidence="1">
    <location>
        <begin position="300"/>
        <end position="330"/>
    </location>
</feature>
<name>A0AAD5XIM0_9FUNG</name>
<evidence type="ECO:0000313" key="2">
    <source>
        <dbReference type="EMBL" id="KAJ3131529.1"/>
    </source>
</evidence>
<gene>
    <name evidence="2" type="ORF">HK100_006268</name>
</gene>